<keyword evidence="2" id="KW-0547">Nucleotide-binding</keyword>
<dbReference type="GO" id="GO:0004386">
    <property type="term" value="F:helicase activity"/>
    <property type="evidence" value="ECO:0007669"/>
    <property type="project" value="UniProtKB-KW"/>
</dbReference>
<accession>A0A3N2CUY1</accession>
<keyword evidence="2" id="KW-0347">Helicase</keyword>
<comment type="caution">
    <text evidence="2">The sequence shown here is derived from an EMBL/GenBank/DDBJ whole genome shotgun (WGS) entry which is preliminary data.</text>
</comment>
<protein>
    <submittedName>
        <fullName evidence="2">ATP-dependent DNA helicase RecG</fullName>
    </submittedName>
</protein>
<feature type="compositionally biased region" description="Basic and acidic residues" evidence="1">
    <location>
        <begin position="51"/>
        <end position="65"/>
    </location>
</feature>
<dbReference type="Proteomes" id="UP000281738">
    <property type="component" value="Unassembled WGS sequence"/>
</dbReference>
<keyword evidence="2" id="KW-0067">ATP-binding</keyword>
<dbReference type="Gene3D" id="2.40.50.140">
    <property type="entry name" value="Nucleic acid-binding proteins"/>
    <property type="match status" value="1"/>
</dbReference>
<reference evidence="2 3" key="1">
    <citation type="submission" date="2018-11" db="EMBL/GenBank/DDBJ databases">
        <title>Sequencing the genomes of 1000 actinobacteria strains.</title>
        <authorList>
            <person name="Klenk H.-P."/>
        </authorList>
    </citation>
    <scope>NUCLEOTIDE SEQUENCE [LARGE SCALE GENOMIC DNA]</scope>
    <source>
        <strain evidence="2 3">DSM 12652</strain>
    </source>
</reference>
<proteinExistence type="predicted"/>
<feature type="region of interest" description="Disordered" evidence="1">
    <location>
        <begin position="1"/>
        <end position="65"/>
    </location>
</feature>
<evidence type="ECO:0000313" key="3">
    <source>
        <dbReference type="Proteomes" id="UP000281738"/>
    </source>
</evidence>
<dbReference type="CDD" id="cd04488">
    <property type="entry name" value="RecG_wedge_OBF"/>
    <property type="match status" value="1"/>
</dbReference>
<evidence type="ECO:0000256" key="1">
    <source>
        <dbReference type="SAM" id="MobiDB-lite"/>
    </source>
</evidence>
<dbReference type="InterPro" id="IPR012340">
    <property type="entry name" value="NA-bd_OB-fold"/>
</dbReference>
<dbReference type="EMBL" id="RKHO01000001">
    <property type="protein sequence ID" value="ROR91347.1"/>
    <property type="molecule type" value="Genomic_DNA"/>
</dbReference>
<gene>
    <name evidence="2" type="ORF">EDD33_2213</name>
</gene>
<feature type="compositionally biased region" description="Basic and acidic residues" evidence="1">
    <location>
        <begin position="1"/>
        <end position="37"/>
    </location>
</feature>
<evidence type="ECO:0000313" key="2">
    <source>
        <dbReference type="EMBL" id="ROR91347.1"/>
    </source>
</evidence>
<keyword evidence="2" id="KW-0378">Hydrolase</keyword>
<keyword evidence="3" id="KW-1185">Reference proteome</keyword>
<dbReference type="RefSeq" id="WP_246003470.1">
    <property type="nucleotide sequence ID" value="NZ_RKHO01000001.1"/>
</dbReference>
<dbReference type="AlphaFoldDB" id="A0A3N2CUY1"/>
<name>A0A3N2CUY1_9ACTN</name>
<sequence>MAEQHERRAARAARQSDREVDEPRGGHHHGDDGEDHKHRSRLRASISRWASSDREEARELRQDTRKAGLVTVAEAPDREPVILQGTLKTVSLRPRGGVPALEAELYDGSGSITVLWLGRRRIAGITPGRGIRVMGRVGVHDGHRVMYNPRYFLRP</sequence>
<organism evidence="2 3">
    <name type="scientific">Nocardioides aurantiacus</name>
    <dbReference type="NCBI Taxonomy" id="86796"/>
    <lineage>
        <taxon>Bacteria</taxon>
        <taxon>Bacillati</taxon>
        <taxon>Actinomycetota</taxon>
        <taxon>Actinomycetes</taxon>
        <taxon>Propionibacteriales</taxon>
        <taxon>Nocardioidaceae</taxon>
        <taxon>Nocardioides</taxon>
    </lineage>
</organism>